<dbReference type="GO" id="GO:0042158">
    <property type="term" value="P:lipoprotein biosynthetic process"/>
    <property type="evidence" value="ECO:0007669"/>
    <property type="project" value="UniProtKB-UniRule"/>
</dbReference>
<keyword evidence="9" id="KW-1185">Reference proteome</keyword>
<evidence type="ECO:0000256" key="7">
    <source>
        <dbReference type="HAMAP-Rule" id="MF_01147"/>
    </source>
</evidence>
<dbReference type="RefSeq" id="WP_123390935.1">
    <property type="nucleotide sequence ID" value="NZ_RKHO01000001.1"/>
</dbReference>
<evidence type="ECO:0000313" key="9">
    <source>
        <dbReference type="Proteomes" id="UP000281738"/>
    </source>
</evidence>
<dbReference type="NCBIfam" id="TIGR00544">
    <property type="entry name" value="lgt"/>
    <property type="match status" value="1"/>
</dbReference>
<accession>A0A3N2CW70</accession>
<feature type="binding site" evidence="7">
    <location>
        <position position="148"/>
    </location>
    <ligand>
        <name>a 1,2-diacyl-sn-glycero-3-phospho-(1'-sn-glycerol)</name>
        <dbReference type="ChEBI" id="CHEBI:64716"/>
    </ligand>
</feature>
<feature type="transmembrane region" description="Helical" evidence="7">
    <location>
        <begin position="215"/>
        <end position="234"/>
    </location>
</feature>
<dbReference type="PANTHER" id="PTHR30589">
    <property type="entry name" value="PROLIPOPROTEIN DIACYLGLYCERYL TRANSFERASE"/>
    <property type="match status" value="1"/>
</dbReference>
<keyword evidence="8" id="KW-0449">Lipoprotein</keyword>
<feature type="transmembrane region" description="Helical" evidence="7">
    <location>
        <begin position="28"/>
        <end position="46"/>
    </location>
</feature>
<dbReference type="Pfam" id="PF01790">
    <property type="entry name" value="LGT"/>
    <property type="match status" value="1"/>
</dbReference>
<organism evidence="8 9">
    <name type="scientific">Nocardioides aurantiacus</name>
    <dbReference type="NCBI Taxonomy" id="86796"/>
    <lineage>
        <taxon>Bacteria</taxon>
        <taxon>Bacillati</taxon>
        <taxon>Actinomycetota</taxon>
        <taxon>Actinomycetes</taxon>
        <taxon>Propionibacteriales</taxon>
        <taxon>Nocardioidaceae</taxon>
        <taxon>Nocardioides</taxon>
    </lineage>
</organism>
<sequence length="298" mass="32678">MSLEALQLLPLSIPSPSQGVWHLGPVPIRAYALCIIAGVVAAIWLGDRRWVARGGRQGQVGDVALWAVPAGVIGARIYHVATDHELYFGPGRDPWGALEIWNGGLGIWGAISGGFLGAWLYCRRQGILVRPFADALAPGLLLAQAIGRLGNYFNQELYGRPTTLPWGLEIDPVNWPSGASFAEGTTFHPTFLYELLWNLAGVVLIVALDRRYRLGRGRVFALYVMVYTAGRGWIETLRIDTIELDDVLGLRWGVWMSIVLFVAAAAYLVVVGRRHRGEDAREASPYRDGAPDRSHAPS</sequence>
<dbReference type="PANTHER" id="PTHR30589:SF0">
    <property type="entry name" value="PHOSPHATIDYLGLYCEROL--PROLIPOPROTEIN DIACYLGLYCERYL TRANSFERASE"/>
    <property type="match status" value="1"/>
</dbReference>
<keyword evidence="6 7" id="KW-0472">Membrane</keyword>
<keyword evidence="5 7" id="KW-1133">Transmembrane helix</keyword>
<evidence type="ECO:0000256" key="4">
    <source>
        <dbReference type="ARBA" id="ARBA00022692"/>
    </source>
</evidence>
<evidence type="ECO:0000256" key="6">
    <source>
        <dbReference type="ARBA" id="ARBA00023136"/>
    </source>
</evidence>
<evidence type="ECO:0000313" key="8">
    <source>
        <dbReference type="EMBL" id="ROR91434.1"/>
    </source>
</evidence>
<comment type="pathway">
    <text evidence="7">Protein modification; lipoprotein biosynthesis (diacylglyceryl transfer).</text>
</comment>
<comment type="caution">
    <text evidence="8">The sequence shown here is derived from an EMBL/GenBank/DDBJ whole genome shotgun (WGS) entry which is preliminary data.</text>
</comment>
<dbReference type="EMBL" id="RKHO01000001">
    <property type="protein sequence ID" value="ROR91434.1"/>
    <property type="molecule type" value="Genomic_DNA"/>
</dbReference>
<evidence type="ECO:0000256" key="1">
    <source>
        <dbReference type="ARBA" id="ARBA00007150"/>
    </source>
</evidence>
<feature type="transmembrane region" description="Helical" evidence="7">
    <location>
        <begin position="191"/>
        <end position="208"/>
    </location>
</feature>
<keyword evidence="3 7" id="KW-0808">Transferase</keyword>
<evidence type="ECO:0000256" key="2">
    <source>
        <dbReference type="ARBA" id="ARBA00022475"/>
    </source>
</evidence>
<dbReference type="GO" id="GO:0005886">
    <property type="term" value="C:plasma membrane"/>
    <property type="evidence" value="ECO:0007669"/>
    <property type="project" value="UniProtKB-SubCell"/>
</dbReference>
<evidence type="ECO:0000256" key="5">
    <source>
        <dbReference type="ARBA" id="ARBA00022989"/>
    </source>
</evidence>
<dbReference type="PROSITE" id="PS01311">
    <property type="entry name" value="LGT"/>
    <property type="match status" value="1"/>
</dbReference>
<keyword evidence="2 7" id="KW-1003">Cell membrane</keyword>
<dbReference type="UniPathway" id="UPA00664"/>
<dbReference type="Proteomes" id="UP000281738">
    <property type="component" value="Unassembled WGS sequence"/>
</dbReference>
<dbReference type="AlphaFoldDB" id="A0A3N2CW70"/>
<evidence type="ECO:0000256" key="3">
    <source>
        <dbReference type="ARBA" id="ARBA00022679"/>
    </source>
</evidence>
<protein>
    <recommendedName>
        <fullName evidence="7">Phosphatidylglycerol--prolipoprotein diacylglyceryl transferase</fullName>
        <ecNumber evidence="7">2.5.1.145</ecNumber>
    </recommendedName>
</protein>
<dbReference type="EC" id="2.5.1.145" evidence="7"/>
<dbReference type="GO" id="GO:0008961">
    <property type="term" value="F:phosphatidylglycerol-prolipoprotein diacylglyceryl transferase activity"/>
    <property type="evidence" value="ECO:0007669"/>
    <property type="project" value="UniProtKB-UniRule"/>
</dbReference>
<comment type="subcellular location">
    <subcellularLocation>
        <location evidence="7">Cell membrane</location>
        <topology evidence="7">Multi-pass membrane protein</topology>
    </subcellularLocation>
</comment>
<name>A0A3N2CW70_9ACTN</name>
<feature type="transmembrane region" description="Helical" evidence="7">
    <location>
        <begin position="254"/>
        <end position="271"/>
    </location>
</feature>
<feature type="transmembrane region" description="Helical" evidence="7">
    <location>
        <begin position="100"/>
        <end position="121"/>
    </location>
</feature>
<keyword evidence="4 7" id="KW-0812">Transmembrane</keyword>
<dbReference type="InterPro" id="IPR001640">
    <property type="entry name" value="Lgt"/>
</dbReference>
<comment type="similarity">
    <text evidence="1 7">Belongs to the Lgt family.</text>
</comment>
<dbReference type="OrthoDB" id="871140at2"/>
<feature type="transmembrane region" description="Helical" evidence="7">
    <location>
        <begin position="128"/>
        <end position="147"/>
    </location>
</feature>
<feature type="transmembrane region" description="Helical" evidence="7">
    <location>
        <begin position="58"/>
        <end position="80"/>
    </location>
</feature>
<dbReference type="HAMAP" id="MF_01147">
    <property type="entry name" value="Lgt"/>
    <property type="match status" value="1"/>
</dbReference>
<reference evidence="8 9" key="1">
    <citation type="submission" date="2018-11" db="EMBL/GenBank/DDBJ databases">
        <title>Sequencing the genomes of 1000 actinobacteria strains.</title>
        <authorList>
            <person name="Klenk H.-P."/>
        </authorList>
    </citation>
    <scope>NUCLEOTIDE SEQUENCE [LARGE SCALE GENOMIC DNA]</scope>
    <source>
        <strain evidence="8 9">DSM 12652</strain>
    </source>
</reference>
<proteinExistence type="inferred from homology"/>
<gene>
    <name evidence="7" type="primary">lgt</name>
    <name evidence="8" type="ORF">EDD33_2301</name>
</gene>
<comment type="catalytic activity">
    <reaction evidence="7">
        <text>L-cysteinyl-[prolipoprotein] + a 1,2-diacyl-sn-glycero-3-phospho-(1'-sn-glycerol) = an S-1,2-diacyl-sn-glyceryl-L-cysteinyl-[prolipoprotein] + sn-glycerol 1-phosphate + H(+)</text>
        <dbReference type="Rhea" id="RHEA:56712"/>
        <dbReference type="Rhea" id="RHEA-COMP:14679"/>
        <dbReference type="Rhea" id="RHEA-COMP:14680"/>
        <dbReference type="ChEBI" id="CHEBI:15378"/>
        <dbReference type="ChEBI" id="CHEBI:29950"/>
        <dbReference type="ChEBI" id="CHEBI:57685"/>
        <dbReference type="ChEBI" id="CHEBI:64716"/>
        <dbReference type="ChEBI" id="CHEBI:140658"/>
        <dbReference type="EC" id="2.5.1.145"/>
    </reaction>
</comment>
<comment type="function">
    <text evidence="7">Catalyzes the transfer of the diacylglyceryl group from phosphatidylglycerol to the sulfhydryl group of the N-terminal cysteine of a prolipoprotein, the first step in the formation of mature lipoproteins.</text>
</comment>